<gene>
    <name evidence="1" type="ORF">ONZ43_g258</name>
</gene>
<organism evidence="1 2">
    <name type="scientific">Nemania bipapillata</name>
    <dbReference type="NCBI Taxonomy" id="110536"/>
    <lineage>
        <taxon>Eukaryota</taxon>
        <taxon>Fungi</taxon>
        <taxon>Dikarya</taxon>
        <taxon>Ascomycota</taxon>
        <taxon>Pezizomycotina</taxon>
        <taxon>Sordariomycetes</taxon>
        <taxon>Xylariomycetidae</taxon>
        <taxon>Xylariales</taxon>
        <taxon>Xylariaceae</taxon>
        <taxon>Nemania</taxon>
    </lineage>
</organism>
<evidence type="ECO:0000313" key="1">
    <source>
        <dbReference type="EMBL" id="KAJ8123904.1"/>
    </source>
</evidence>
<proteinExistence type="predicted"/>
<comment type="caution">
    <text evidence="1">The sequence shown here is derived from an EMBL/GenBank/DDBJ whole genome shotgun (WGS) entry which is preliminary data.</text>
</comment>
<protein>
    <submittedName>
        <fullName evidence="1">Uncharacterized protein</fullName>
    </submittedName>
</protein>
<reference evidence="1" key="1">
    <citation type="submission" date="2022-11" db="EMBL/GenBank/DDBJ databases">
        <title>Genome Sequence of Nemania bipapillata.</title>
        <authorList>
            <person name="Buettner E."/>
        </authorList>
    </citation>
    <scope>NUCLEOTIDE SEQUENCE</scope>
    <source>
        <strain evidence="1">CP14</strain>
    </source>
</reference>
<keyword evidence="2" id="KW-1185">Reference proteome</keyword>
<dbReference type="Proteomes" id="UP001153334">
    <property type="component" value="Unassembled WGS sequence"/>
</dbReference>
<sequence>MRSRKWLKRRGAYGSRSIAFRPNPTYLYYAVTSRWKPRGPFRLLDLPPELRLQILHSALLDCEEQFEVLQIFLASRTLYAEAAEIFYHDILLDITERTKLPGFLTGPITPLSPRLYFHTIDLKISLENNLRDFNQLYIPLLREMAEQGNLRTLRLEIDGRFPRLNFWSDRWLELAEEFCDDEVQLLIGPETSLDYVGPAFLADQPFQTLLDFLSDPRIPEVLLYISSTDHYPFWCAFHRPHSSKLGLPCHGGSWRGKSTRLKINQKLFLPLFRHAREVETLPLLE</sequence>
<accession>A0ACC2J8W6</accession>
<dbReference type="EMBL" id="JAPESX010000028">
    <property type="protein sequence ID" value="KAJ8123904.1"/>
    <property type="molecule type" value="Genomic_DNA"/>
</dbReference>
<name>A0ACC2J8W6_9PEZI</name>
<evidence type="ECO:0000313" key="2">
    <source>
        <dbReference type="Proteomes" id="UP001153334"/>
    </source>
</evidence>